<name>A0A7K6VL69_9PASS</name>
<keyword evidence="4 7" id="KW-0863">Zinc-finger</keyword>
<organism evidence="9 10">
    <name type="scientific">Notiomystis cincta</name>
    <dbReference type="NCBI Taxonomy" id="366454"/>
    <lineage>
        <taxon>Eukaryota</taxon>
        <taxon>Metazoa</taxon>
        <taxon>Chordata</taxon>
        <taxon>Craniata</taxon>
        <taxon>Vertebrata</taxon>
        <taxon>Euteleostomi</taxon>
        <taxon>Archelosauria</taxon>
        <taxon>Archosauria</taxon>
        <taxon>Dinosauria</taxon>
        <taxon>Saurischia</taxon>
        <taxon>Theropoda</taxon>
        <taxon>Coelurosauria</taxon>
        <taxon>Aves</taxon>
        <taxon>Neognathae</taxon>
        <taxon>Neoaves</taxon>
        <taxon>Telluraves</taxon>
        <taxon>Australaves</taxon>
        <taxon>Passeriformes</taxon>
        <taxon>Notiomystidae</taxon>
        <taxon>Notiomystis</taxon>
    </lineage>
</organism>
<dbReference type="GO" id="GO:0005634">
    <property type="term" value="C:nucleus"/>
    <property type="evidence" value="ECO:0007669"/>
    <property type="project" value="UniProtKB-SubCell"/>
</dbReference>
<evidence type="ECO:0000313" key="10">
    <source>
        <dbReference type="Proteomes" id="UP000579558"/>
    </source>
</evidence>
<dbReference type="FunFam" id="3.30.160.60:FF:000358">
    <property type="entry name" value="zinc finger protein 24"/>
    <property type="match status" value="1"/>
</dbReference>
<evidence type="ECO:0000256" key="4">
    <source>
        <dbReference type="ARBA" id="ARBA00022771"/>
    </source>
</evidence>
<sequence length="59" mass="6944">HSGEKPYGCSQCGRRFNSTSNLIKHSRIHTGEQPYRCARCGESFRFQQQLLRHQKRHAE</sequence>
<dbReference type="PROSITE" id="PS50157">
    <property type="entry name" value="ZINC_FINGER_C2H2_2"/>
    <property type="match status" value="2"/>
</dbReference>
<evidence type="ECO:0000259" key="8">
    <source>
        <dbReference type="PROSITE" id="PS50157"/>
    </source>
</evidence>
<gene>
    <name evidence="9" type="primary">Znf394</name>
    <name evidence="9" type="ORF">NOTCIN_R14728</name>
</gene>
<comment type="subcellular location">
    <subcellularLocation>
        <location evidence="1">Nucleus</location>
    </subcellularLocation>
</comment>
<evidence type="ECO:0000313" key="9">
    <source>
        <dbReference type="EMBL" id="NWX35076.1"/>
    </source>
</evidence>
<keyword evidence="3" id="KW-0677">Repeat</keyword>
<protein>
    <submittedName>
        <fullName evidence="9">ZN394 protein</fullName>
    </submittedName>
</protein>
<dbReference type="GO" id="GO:0000981">
    <property type="term" value="F:DNA-binding transcription factor activity, RNA polymerase II-specific"/>
    <property type="evidence" value="ECO:0007669"/>
    <property type="project" value="TreeGrafter"/>
</dbReference>
<evidence type="ECO:0000256" key="6">
    <source>
        <dbReference type="ARBA" id="ARBA00023242"/>
    </source>
</evidence>
<dbReference type="GO" id="GO:0008270">
    <property type="term" value="F:zinc ion binding"/>
    <property type="evidence" value="ECO:0007669"/>
    <property type="project" value="UniProtKB-KW"/>
</dbReference>
<dbReference type="SUPFAM" id="SSF57667">
    <property type="entry name" value="beta-beta-alpha zinc fingers"/>
    <property type="match status" value="1"/>
</dbReference>
<keyword evidence="6" id="KW-0539">Nucleus</keyword>
<keyword evidence="5" id="KW-0862">Zinc</keyword>
<evidence type="ECO:0000256" key="3">
    <source>
        <dbReference type="ARBA" id="ARBA00022737"/>
    </source>
</evidence>
<dbReference type="PROSITE" id="PS00028">
    <property type="entry name" value="ZINC_FINGER_C2H2_1"/>
    <property type="match status" value="2"/>
</dbReference>
<dbReference type="PANTHER" id="PTHR23226:SF416">
    <property type="entry name" value="FI01424P"/>
    <property type="match status" value="1"/>
</dbReference>
<evidence type="ECO:0000256" key="7">
    <source>
        <dbReference type="PROSITE-ProRule" id="PRU00042"/>
    </source>
</evidence>
<dbReference type="PANTHER" id="PTHR23226">
    <property type="entry name" value="ZINC FINGER AND SCAN DOMAIN-CONTAINING"/>
    <property type="match status" value="1"/>
</dbReference>
<dbReference type="SMART" id="SM00355">
    <property type="entry name" value="ZnF_C2H2"/>
    <property type="match status" value="2"/>
</dbReference>
<keyword evidence="2" id="KW-0479">Metal-binding</keyword>
<dbReference type="Pfam" id="PF00096">
    <property type="entry name" value="zf-C2H2"/>
    <property type="match status" value="2"/>
</dbReference>
<dbReference type="InterPro" id="IPR036236">
    <property type="entry name" value="Znf_C2H2_sf"/>
</dbReference>
<dbReference type="Gene3D" id="3.30.160.60">
    <property type="entry name" value="Classic Zinc Finger"/>
    <property type="match status" value="2"/>
</dbReference>
<evidence type="ECO:0000256" key="1">
    <source>
        <dbReference type="ARBA" id="ARBA00004123"/>
    </source>
</evidence>
<evidence type="ECO:0000256" key="5">
    <source>
        <dbReference type="ARBA" id="ARBA00022833"/>
    </source>
</evidence>
<dbReference type="Proteomes" id="UP000579558">
    <property type="component" value="Unassembled WGS sequence"/>
</dbReference>
<dbReference type="AlphaFoldDB" id="A0A7K6VL69"/>
<dbReference type="EMBL" id="VZRX01018119">
    <property type="protein sequence ID" value="NWX35076.1"/>
    <property type="molecule type" value="Genomic_DNA"/>
</dbReference>
<dbReference type="FunFam" id="3.30.160.60:FF:000839">
    <property type="entry name" value="Zinc finger protein 691"/>
    <property type="match status" value="1"/>
</dbReference>
<feature type="domain" description="C2H2-type" evidence="8">
    <location>
        <begin position="7"/>
        <end position="34"/>
    </location>
</feature>
<feature type="non-terminal residue" evidence="9">
    <location>
        <position position="59"/>
    </location>
</feature>
<dbReference type="InterPro" id="IPR013087">
    <property type="entry name" value="Znf_C2H2_type"/>
</dbReference>
<proteinExistence type="predicted"/>
<accession>A0A7K6VL69</accession>
<reference evidence="9 10" key="1">
    <citation type="submission" date="2019-09" db="EMBL/GenBank/DDBJ databases">
        <title>Bird 10,000 Genomes (B10K) Project - Family phase.</title>
        <authorList>
            <person name="Zhang G."/>
        </authorList>
    </citation>
    <scope>NUCLEOTIDE SEQUENCE [LARGE SCALE GENOMIC DNA]</scope>
    <source>
        <strain evidence="9">B10K-DU-029-75</strain>
    </source>
</reference>
<dbReference type="GO" id="GO:0000978">
    <property type="term" value="F:RNA polymerase II cis-regulatory region sequence-specific DNA binding"/>
    <property type="evidence" value="ECO:0007669"/>
    <property type="project" value="TreeGrafter"/>
</dbReference>
<evidence type="ECO:0000256" key="2">
    <source>
        <dbReference type="ARBA" id="ARBA00022723"/>
    </source>
</evidence>
<feature type="domain" description="C2H2-type" evidence="8">
    <location>
        <begin position="35"/>
        <end position="59"/>
    </location>
</feature>
<keyword evidence="10" id="KW-1185">Reference proteome</keyword>
<comment type="caution">
    <text evidence="9">The sequence shown here is derived from an EMBL/GenBank/DDBJ whole genome shotgun (WGS) entry which is preliminary data.</text>
</comment>
<dbReference type="OrthoDB" id="3437960at2759"/>
<feature type="non-terminal residue" evidence="9">
    <location>
        <position position="1"/>
    </location>
</feature>